<dbReference type="Proteomes" id="UP000192790">
    <property type="component" value="Unassembled WGS sequence"/>
</dbReference>
<proteinExistence type="predicted"/>
<dbReference type="RefSeq" id="WP_159448019.1">
    <property type="nucleotide sequence ID" value="NZ_FWXW01000002.1"/>
</dbReference>
<dbReference type="Pfam" id="PF02517">
    <property type="entry name" value="Rce1-like"/>
    <property type="match status" value="1"/>
</dbReference>
<protein>
    <recommendedName>
        <fullName evidence="2">CAAX prenyl protease 2/Lysostaphin resistance protein A-like domain-containing protein</fullName>
    </recommendedName>
</protein>
<evidence type="ECO:0000313" key="3">
    <source>
        <dbReference type="EMBL" id="SMC48380.1"/>
    </source>
</evidence>
<feature type="domain" description="CAAX prenyl protease 2/Lysostaphin resistance protein A-like" evidence="2">
    <location>
        <begin position="174"/>
        <end position="266"/>
    </location>
</feature>
<reference evidence="3 4" key="1">
    <citation type="submission" date="2017-04" db="EMBL/GenBank/DDBJ databases">
        <authorList>
            <person name="Afonso C.L."/>
            <person name="Miller P.J."/>
            <person name="Scott M.A."/>
            <person name="Spackman E."/>
            <person name="Goraichik I."/>
            <person name="Dimitrov K.M."/>
            <person name="Suarez D.L."/>
            <person name="Swayne D.E."/>
        </authorList>
    </citation>
    <scope>NUCLEOTIDE SEQUENCE [LARGE SCALE GENOMIC DNA]</scope>
    <source>
        <strain evidence="3 4">DSM 12816</strain>
    </source>
</reference>
<evidence type="ECO:0000256" key="1">
    <source>
        <dbReference type="SAM" id="Phobius"/>
    </source>
</evidence>
<evidence type="ECO:0000313" key="4">
    <source>
        <dbReference type="Proteomes" id="UP000192790"/>
    </source>
</evidence>
<dbReference type="GO" id="GO:0080120">
    <property type="term" value="P:CAAX-box protein maturation"/>
    <property type="evidence" value="ECO:0007669"/>
    <property type="project" value="UniProtKB-ARBA"/>
</dbReference>
<feature type="transmembrane region" description="Helical" evidence="1">
    <location>
        <begin position="208"/>
        <end position="225"/>
    </location>
</feature>
<accession>A0A1W1ZIM7</accession>
<feature type="transmembrane region" description="Helical" evidence="1">
    <location>
        <begin position="164"/>
        <end position="187"/>
    </location>
</feature>
<feature type="transmembrane region" description="Helical" evidence="1">
    <location>
        <begin position="47"/>
        <end position="64"/>
    </location>
</feature>
<gene>
    <name evidence="3" type="ORF">SAMN02745168_1154</name>
</gene>
<keyword evidence="1" id="KW-0812">Transmembrane</keyword>
<feature type="transmembrane region" description="Helical" evidence="1">
    <location>
        <begin position="76"/>
        <end position="97"/>
    </location>
</feature>
<organism evidence="3 4">
    <name type="scientific">Papillibacter cinnamivorans DSM 12816</name>
    <dbReference type="NCBI Taxonomy" id="1122930"/>
    <lineage>
        <taxon>Bacteria</taxon>
        <taxon>Bacillati</taxon>
        <taxon>Bacillota</taxon>
        <taxon>Clostridia</taxon>
        <taxon>Eubacteriales</taxon>
        <taxon>Oscillospiraceae</taxon>
        <taxon>Papillibacter</taxon>
    </lineage>
</organism>
<name>A0A1W1ZIM7_9FIRM</name>
<dbReference type="EMBL" id="FWXW01000002">
    <property type="protein sequence ID" value="SMC48380.1"/>
    <property type="molecule type" value="Genomic_DNA"/>
</dbReference>
<sequence length="276" mass="31200">MKGKVLVQSKKRDSVFLLLLLGLFILRFPFLISVSYGVIPIPKDMGNIIFGNVTYLITAVLILIMRDSLSKYNIGFYSLAVFLAAPFFKLLSIRYTAMFSLLPYPWFQIAVSICLFILLLIFHPKLRKRSSKEILFWLLIAVAAGICGGVIMGNIASLQGSGRLAYRPSFCYVIYAFFVQLSNAAVMEEPLFRGFLWGYLKNAHCKETWIWAFQAALFMIGHVYYLGVYNYSFWIIVPVSALILGLLAWRSRSIGTSMIAHGLINSIADAVAHFTW</sequence>
<dbReference type="AlphaFoldDB" id="A0A1W1ZIM7"/>
<dbReference type="InterPro" id="IPR003675">
    <property type="entry name" value="Rce1/LyrA-like_dom"/>
</dbReference>
<keyword evidence="4" id="KW-1185">Reference proteome</keyword>
<dbReference type="GO" id="GO:0004175">
    <property type="term" value="F:endopeptidase activity"/>
    <property type="evidence" value="ECO:0007669"/>
    <property type="project" value="UniProtKB-ARBA"/>
</dbReference>
<feature type="transmembrane region" description="Helical" evidence="1">
    <location>
        <begin position="134"/>
        <end position="158"/>
    </location>
</feature>
<feature type="transmembrane region" description="Helical" evidence="1">
    <location>
        <begin position="103"/>
        <end position="122"/>
    </location>
</feature>
<feature type="transmembrane region" description="Helical" evidence="1">
    <location>
        <begin position="231"/>
        <end position="249"/>
    </location>
</feature>
<evidence type="ECO:0000259" key="2">
    <source>
        <dbReference type="Pfam" id="PF02517"/>
    </source>
</evidence>
<dbReference type="OrthoDB" id="4177129at2"/>
<keyword evidence="1" id="KW-1133">Transmembrane helix</keyword>
<keyword evidence="1" id="KW-0472">Membrane</keyword>